<proteinExistence type="predicted"/>
<dbReference type="InterPro" id="IPR011765">
    <property type="entry name" value="Pept_M16_N"/>
</dbReference>
<protein>
    <submittedName>
        <fullName evidence="4">Insulinase family protein</fullName>
    </submittedName>
</protein>
<reference evidence="4" key="1">
    <citation type="submission" date="2022-06" db="EMBL/GenBank/DDBJ databases">
        <title>WGS of actinobacteria.</title>
        <authorList>
            <person name="Thawai C."/>
        </authorList>
    </citation>
    <scope>NUCLEOTIDE SEQUENCE</scope>
    <source>
        <strain evidence="4">DSM 42010</strain>
    </source>
</reference>
<evidence type="ECO:0000259" key="3">
    <source>
        <dbReference type="Pfam" id="PF05193"/>
    </source>
</evidence>
<dbReference type="EMBL" id="JANIIC010000019">
    <property type="protein sequence ID" value="MCQ8830905.1"/>
    <property type="molecule type" value="Genomic_DNA"/>
</dbReference>
<dbReference type="InterPro" id="IPR011249">
    <property type="entry name" value="Metalloenz_LuxS/M16"/>
</dbReference>
<feature type="domain" description="Peptidase M16 N-terminal" evidence="2">
    <location>
        <begin position="43"/>
        <end position="157"/>
    </location>
</feature>
<dbReference type="GO" id="GO:0046872">
    <property type="term" value="F:metal ion binding"/>
    <property type="evidence" value="ECO:0007669"/>
    <property type="project" value="InterPro"/>
</dbReference>
<evidence type="ECO:0000259" key="2">
    <source>
        <dbReference type="Pfam" id="PF00675"/>
    </source>
</evidence>
<keyword evidence="5" id="KW-1185">Reference proteome</keyword>
<dbReference type="Pfam" id="PF05193">
    <property type="entry name" value="Peptidase_M16_C"/>
    <property type="match status" value="1"/>
</dbReference>
<feature type="region of interest" description="Disordered" evidence="1">
    <location>
        <begin position="1"/>
        <end position="21"/>
    </location>
</feature>
<feature type="domain" description="Peptidase M16 C-terminal" evidence="3">
    <location>
        <begin position="193"/>
        <end position="378"/>
    </location>
</feature>
<dbReference type="RefSeq" id="WP_257631953.1">
    <property type="nucleotide sequence ID" value="NZ_JANIIC010000019.1"/>
</dbReference>
<dbReference type="InterPro" id="IPR007863">
    <property type="entry name" value="Peptidase_M16_C"/>
</dbReference>
<evidence type="ECO:0000256" key="1">
    <source>
        <dbReference type="SAM" id="MobiDB-lite"/>
    </source>
</evidence>
<dbReference type="InterPro" id="IPR050361">
    <property type="entry name" value="MPP/UQCRC_Complex"/>
</dbReference>
<dbReference type="SUPFAM" id="SSF63411">
    <property type="entry name" value="LuxS/MPP-like metallohydrolase"/>
    <property type="match status" value="2"/>
</dbReference>
<organism evidence="4 5">
    <name type="scientific">Streptomyces malaysiensis subsp. samsunensis</name>
    <dbReference type="NCBI Taxonomy" id="459658"/>
    <lineage>
        <taxon>Bacteria</taxon>
        <taxon>Bacillati</taxon>
        <taxon>Actinomycetota</taxon>
        <taxon>Actinomycetes</taxon>
        <taxon>Kitasatosporales</taxon>
        <taxon>Streptomycetaceae</taxon>
        <taxon>Streptomyces</taxon>
        <taxon>Streptomyces violaceusniger group</taxon>
    </lineage>
</organism>
<dbReference type="AlphaFoldDB" id="A0A9X2LXB3"/>
<gene>
    <name evidence="4" type="ORF">NQU54_18005</name>
</gene>
<evidence type="ECO:0000313" key="4">
    <source>
        <dbReference type="EMBL" id="MCQ8830905.1"/>
    </source>
</evidence>
<evidence type="ECO:0000313" key="5">
    <source>
        <dbReference type="Proteomes" id="UP001142400"/>
    </source>
</evidence>
<dbReference type="Pfam" id="PF00675">
    <property type="entry name" value="Peptidase_M16"/>
    <property type="match status" value="1"/>
</dbReference>
<comment type="caution">
    <text evidence="4">The sequence shown here is derived from an EMBL/GenBank/DDBJ whole genome shotgun (WGS) entry which is preliminary data.</text>
</comment>
<dbReference type="Gene3D" id="3.30.830.10">
    <property type="entry name" value="Metalloenzyme, LuxS/M16 peptidase-like"/>
    <property type="match status" value="2"/>
</dbReference>
<feature type="compositionally biased region" description="Polar residues" evidence="1">
    <location>
        <begin position="1"/>
        <end position="11"/>
    </location>
</feature>
<name>A0A9X2LXB3_STRMQ</name>
<dbReference type="PANTHER" id="PTHR11851:SF224">
    <property type="entry name" value="PROCESSING PROTEASE"/>
    <property type="match status" value="1"/>
</dbReference>
<dbReference type="Proteomes" id="UP001142400">
    <property type="component" value="Unassembled WGS sequence"/>
</dbReference>
<accession>A0A9X2LXB3</accession>
<sequence length="465" mass="48859">MSDAVTATMTFHPQPKGGAPRPWAFPAPERGELPNGLTVLRCHRPGQQVVAVEINLEAPLDAEPAGLEGVATIMARALSEGTDKHDAEEFAAELERCGATLDAHADHPGVRVSLEVPVSRLPKALGLLADALRAPAFPDGEVERLVRNRLDEIPHELANPARRASMAFAADLFPAESRMSRPRQGTQETIEGIDAAAVRAFYEAHVRPSTATAVIVGDLAGVDVDQALADTLGAWTGGTAAPRTAPPIVADDTGRVVIVDRPGAVQTQLLIGRIGADRHDRVWPAQVLGTYCLGGTLTSRLDRVLREEKGYTYGVRAFGQVLRSAPAGGSGGAAMLAISGSVATEVTGPALEDLWKVLRTLKEEGLTDEERDVAVQNLVGVAPLKYETAASVAGTLADQVEQHLPDDFQAQLYARLAETGTVEATAAVVSAFPADRLVTVLVGDASAIAEPVRALGIGEVRVISG</sequence>
<dbReference type="PANTHER" id="PTHR11851">
    <property type="entry name" value="METALLOPROTEASE"/>
    <property type="match status" value="1"/>
</dbReference>